<dbReference type="SUPFAM" id="SSF81296">
    <property type="entry name" value="E set domains"/>
    <property type="match status" value="1"/>
</dbReference>
<protein>
    <recommendedName>
        <fullName evidence="3">CBM2 domain-containing protein</fullName>
    </recommendedName>
</protein>
<name>A0ABQ4IFS9_9ACTN</name>
<feature type="domain" description="CBM2" evidence="3">
    <location>
        <begin position="307"/>
        <end position="409"/>
    </location>
</feature>
<dbReference type="Pfam" id="PF00553">
    <property type="entry name" value="CBM_2"/>
    <property type="match status" value="1"/>
</dbReference>
<feature type="compositionally biased region" description="Pro residues" evidence="2">
    <location>
        <begin position="276"/>
        <end position="310"/>
    </location>
</feature>
<dbReference type="EMBL" id="BOPA01000021">
    <property type="protein sequence ID" value="GIJ16671.1"/>
    <property type="molecule type" value="Genomic_DNA"/>
</dbReference>
<organism evidence="4 5">
    <name type="scientific">Micromonospora gifhornensis</name>
    <dbReference type="NCBI Taxonomy" id="84594"/>
    <lineage>
        <taxon>Bacteria</taxon>
        <taxon>Bacillati</taxon>
        <taxon>Actinomycetota</taxon>
        <taxon>Actinomycetes</taxon>
        <taxon>Micromonosporales</taxon>
        <taxon>Micromonosporaceae</taxon>
        <taxon>Micromonospora</taxon>
    </lineage>
</organism>
<dbReference type="Gene3D" id="2.70.50.50">
    <property type="entry name" value="chitin-binding protein cbp21"/>
    <property type="match status" value="1"/>
</dbReference>
<dbReference type="SUPFAM" id="SSF49384">
    <property type="entry name" value="Carbohydrate-binding domain"/>
    <property type="match status" value="1"/>
</dbReference>
<dbReference type="Gene3D" id="2.60.40.290">
    <property type="match status" value="1"/>
</dbReference>
<dbReference type="SMART" id="SM00637">
    <property type="entry name" value="CBD_II"/>
    <property type="match status" value="1"/>
</dbReference>
<evidence type="ECO:0000256" key="1">
    <source>
        <dbReference type="ARBA" id="ARBA00022729"/>
    </source>
</evidence>
<reference evidence="4 5" key="1">
    <citation type="submission" date="2021-01" db="EMBL/GenBank/DDBJ databases">
        <title>Whole genome shotgun sequence of Verrucosispora gifhornensis NBRC 16317.</title>
        <authorList>
            <person name="Komaki H."/>
            <person name="Tamura T."/>
        </authorList>
    </citation>
    <scope>NUCLEOTIDE SEQUENCE [LARGE SCALE GENOMIC DNA]</scope>
    <source>
        <strain evidence="4 5">NBRC 16317</strain>
    </source>
</reference>
<evidence type="ECO:0000313" key="4">
    <source>
        <dbReference type="EMBL" id="GIJ16671.1"/>
    </source>
</evidence>
<sequence>MAMFCAILPHGANNRSATRTGAGEATPGRSGDVAIRRLPLGAPRMSKMLKPARLAGLLATAAAATLLVSTALVNSASAHGSVVNPGARAYSCWERWGGDHMNPRMATEDPMCWQAWQANPQAMWNWNGQFREGVGGNHQAAIPDGQLCSGGRAEGGRYNALDTIGAWRTTQVSNSFRLKFFDQASHGADYIRVYATKQGFDALTKPLAWSDLELVGQIGNTPASQWQREVDGVSIEIPVNAPGRSGRHIIYTIWQASHFDQSYYHCSDVQFGGSTNPPPTTPPPTTPPPTTPPPTTPPPSTPPPTTPPPATGACSATYQVTNSWSGGFQGEVTVTAGSAAIRSWRVTWTYANGQQVSQAWNATLSSSGSTVTATNVSYNGSLGSGASTTFGFLASGSSASAPTLTCTATT</sequence>
<proteinExistence type="predicted"/>
<evidence type="ECO:0000259" key="3">
    <source>
        <dbReference type="PROSITE" id="PS51173"/>
    </source>
</evidence>
<dbReference type="InterPro" id="IPR014756">
    <property type="entry name" value="Ig_E-set"/>
</dbReference>
<evidence type="ECO:0000256" key="2">
    <source>
        <dbReference type="SAM" id="MobiDB-lite"/>
    </source>
</evidence>
<keyword evidence="1" id="KW-0732">Signal</keyword>
<feature type="region of interest" description="Disordered" evidence="2">
    <location>
        <begin position="270"/>
        <end position="314"/>
    </location>
</feature>
<dbReference type="PANTHER" id="PTHR34823:SF1">
    <property type="entry name" value="CHITIN-BINDING TYPE-4 DOMAIN-CONTAINING PROTEIN"/>
    <property type="match status" value="1"/>
</dbReference>
<dbReference type="InterPro" id="IPR001919">
    <property type="entry name" value="CBD2"/>
</dbReference>
<dbReference type="Pfam" id="PF03067">
    <property type="entry name" value="LPMO_10"/>
    <property type="match status" value="1"/>
</dbReference>
<gene>
    <name evidence="4" type="ORF">Vgi01_33550</name>
</gene>
<dbReference type="InterPro" id="IPR004302">
    <property type="entry name" value="Cellulose/chitin-bd_N"/>
</dbReference>
<accession>A0ABQ4IFS9</accession>
<dbReference type="InterPro" id="IPR012291">
    <property type="entry name" value="CBM2_carb-bd_dom_sf"/>
</dbReference>
<dbReference type="InterPro" id="IPR051024">
    <property type="entry name" value="GlcNAc_Chitin_IntDeg"/>
</dbReference>
<evidence type="ECO:0000313" key="5">
    <source>
        <dbReference type="Proteomes" id="UP000647860"/>
    </source>
</evidence>
<dbReference type="PANTHER" id="PTHR34823">
    <property type="entry name" value="GLCNAC-BINDING PROTEIN A"/>
    <property type="match status" value="1"/>
</dbReference>
<keyword evidence="5" id="KW-1185">Reference proteome</keyword>
<dbReference type="Proteomes" id="UP000647860">
    <property type="component" value="Unassembled WGS sequence"/>
</dbReference>
<comment type="caution">
    <text evidence="4">The sequence shown here is derived from an EMBL/GenBank/DDBJ whole genome shotgun (WGS) entry which is preliminary data.</text>
</comment>
<dbReference type="CDD" id="cd21177">
    <property type="entry name" value="LPMO_AA10"/>
    <property type="match status" value="1"/>
</dbReference>
<dbReference type="InterPro" id="IPR008965">
    <property type="entry name" value="CBM2/CBM3_carb-bd_dom_sf"/>
</dbReference>
<dbReference type="PROSITE" id="PS51173">
    <property type="entry name" value="CBM2"/>
    <property type="match status" value="1"/>
</dbReference>